<accession>A0A5C7XU64</accession>
<comment type="caution">
    <text evidence="4">The sequence shown here is derived from an EMBL/GenBank/DDBJ whole genome shotgun (WGS) entry which is preliminary data.</text>
</comment>
<dbReference type="EMBL" id="SSGD01000116">
    <property type="protein sequence ID" value="TXI52982.1"/>
    <property type="molecule type" value="Genomic_DNA"/>
</dbReference>
<dbReference type="AlphaFoldDB" id="A0A5C7XU64"/>
<reference evidence="4 5" key="1">
    <citation type="submission" date="2018-09" db="EMBL/GenBank/DDBJ databases">
        <title>Metagenome Assembled Genomes from an Advanced Water Purification Facility.</title>
        <authorList>
            <person name="Stamps B.W."/>
            <person name="Spear J.R."/>
        </authorList>
    </citation>
    <scope>NUCLEOTIDE SEQUENCE [LARGE SCALE GENOMIC DNA]</scope>
    <source>
        <strain evidence="4">Bin_29_2</strain>
    </source>
</reference>
<proteinExistence type="predicted"/>
<dbReference type="InterPro" id="IPR019674">
    <property type="entry name" value="Lipoprotein_LpqN/LpqT-like"/>
</dbReference>
<feature type="region of interest" description="Disordered" evidence="2">
    <location>
        <begin position="243"/>
        <end position="293"/>
    </location>
</feature>
<keyword evidence="1 3" id="KW-0732">Signal</keyword>
<evidence type="ECO:0000313" key="4">
    <source>
        <dbReference type="EMBL" id="TXI52982.1"/>
    </source>
</evidence>
<dbReference type="Pfam" id="PF10738">
    <property type="entry name" value="Lpp-LpqN"/>
    <property type="match status" value="1"/>
</dbReference>
<evidence type="ECO:0000256" key="1">
    <source>
        <dbReference type="ARBA" id="ARBA00022729"/>
    </source>
</evidence>
<sequence>MTNTARRWRLMFGCAAVMAAGLTLTPAVAADPLVPVQPNPYGPPAQLASVPVAGPAAAGPVAAPAPPSGLVPATSGTLRDFFAAKKVQLEPQQPAGFTAVNITLPMPAGWTHVPDPNVPDAFAVIADRRSGSLYTPNAQVVVYRLDGQFDPHEAITHGFVDSQTLMAWQTTNASLEDFNGFPSSIIEGTYRDADMTLNTSRRHVIVPADDTAYLVSLTVTTGAGRAIGAAPATDGIVNGFRVDRPGTNPPPPAPPAPVQSGTVRHQVGTVPLPQAPRLPVESGTVRHQVGTTG</sequence>
<evidence type="ECO:0000256" key="3">
    <source>
        <dbReference type="SAM" id="SignalP"/>
    </source>
</evidence>
<evidence type="ECO:0000256" key="2">
    <source>
        <dbReference type="SAM" id="MobiDB-lite"/>
    </source>
</evidence>
<dbReference type="Gene3D" id="3.40.1000.10">
    <property type="entry name" value="Mog1/PsbP, alpha/beta/alpha sandwich"/>
    <property type="match status" value="1"/>
</dbReference>
<feature type="signal peptide" evidence="3">
    <location>
        <begin position="1"/>
        <end position="29"/>
    </location>
</feature>
<name>A0A5C7XU64_9MYCO</name>
<evidence type="ECO:0000313" key="5">
    <source>
        <dbReference type="Proteomes" id="UP000321797"/>
    </source>
</evidence>
<dbReference type="Proteomes" id="UP000321797">
    <property type="component" value="Unassembled WGS sequence"/>
</dbReference>
<organism evidence="4 5">
    <name type="scientific">Mycolicibacter arupensis</name>
    <dbReference type="NCBI Taxonomy" id="342002"/>
    <lineage>
        <taxon>Bacteria</taxon>
        <taxon>Bacillati</taxon>
        <taxon>Actinomycetota</taxon>
        <taxon>Actinomycetes</taxon>
        <taxon>Mycobacteriales</taxon>
        <taxon>Mycobacteriaceae</taxon>
        <taxon>Mycolicibacter</taxon>
    </lineage>
</organism>
<gene>
    <name evidence="4" type="ORF">E6Q54_17195</name>
</gene>
<feature type="chain" id="PRO_5022784535" description="Lipoprotein LpqN" evidence="3">
    <location>
        <begin position="30"/>
        <end position="293"/>
    </location>
</feature>
<feature type="compositionally biased region" description="Pro residues" evidence="2">
    <location>
        <begin position="247"/>
        <end position="257"/>
    </location>
</feature>
<protein>
    <recommendedName>
        <fullName evidence="6">Lipoprotein LpqN</fullName>
    </recommendedName>
</protein>
<evidence type="ECO:0008006" key="6">
    <source>
        <dbReference type="Google" id="ProtNLM"/>
    </source>
</evidence>